<keyword evidence="2" id="KW-1185">Reference proteome</keyword>
<gene>
    <name evidence="1" type="ORF">ANCCAN_26029</name>
</gene>
<protein>
    <submittedName>
        <fullName evidence="1">Uncharacterized protein</fullName>
    </submittedName>
</protein>
<comment type="caution">
    <text evidence="1">The sequence shown here is derived from an EMBL/GenBank/DDBJ whole genome shotgun (WGS) entry which is preliminary data.</text>
</comment>
<accession>A0A368FB52</accession>
<dbReference type="Proteomes" id="UP000252519">
    <property type="component" value="Unassembled WGS sequence"/>
</dbReference>
<dbReference type="EMBL" id="JOJR01002850">
    <property type="protein sequence ID" value="RCN28229.1"/>
    <property type="molecule type" value="Genomic_DNA"/>
</dbReference>
<dbReference type="AlphaFoldDB" id="A0A368FB52"/>
<organism evidence="1 2">
    <name type="scientific">Ancylostoma caninum</name>
    <name type="common">Dog hookworm</name>
    <dbReference type="NCBI Taxonomy" id="29170"/>
    <lineage>
        <taxon>Eukaryota</taxon>
        <taxon>Metazoa</taxon>
        <taxon>Ecdysozoa</taxon>
        <taxon>Nematoda</taxon>
        <taxon>Chromadorea</taxon>
        <taxon>Rhabditida</taxon>
        <taxon>Rhabditina</taxon>
        <taxon>Rhabditomorpha</taxon>
        <taxon>Strongyloidea</taxon>
        <taxon>Ancylostomatidae</taxon>
        <taxon>Ancylostomatinae</taxon>
        <taxon>Ancylostoma</taxon>
    </lineage>
</organism>
<reference evidence="1 2" key="1">
    <citation type="submission" date="2014-10" db="EMBL/GenBank/DDBJ databases">
        <title>Draft genome of the hookworm Ancylostoma caninum.</title>
        <authorList>
            <person name="Mitreva M."/>
        </authorList>
    </citation>
    <scope>NUCLEOTIDE SEQUENCE [LARGE SCALE GENOMIC DNA]</scope>
    <source>
        <strain evidence="1 2">Baltimore</strain>
    </source>
</reference>
<evidence type="ECO:0000313" key="2">
    <source>
        <dbReference type="Proteomes" id="UP000252519"/>
    </source>
</evidence>
<name>A0A368FB52_ANCCA</name>
<proteinExistence type="predicted"/>
<sequence>MSRLTDGIIEAERVRSAVLSVVLNEGYPH</sequence>
<evidence type="ECO:0000313" key="1">
    <source>
        <dbReference type="EMBL" id="RCN28229.1"/>
    </source>
</evidence>